<dbReference type="PROSITE" id="PS01040">
    <property type="entry name" value="SBP_BACTERIAL_5"/>
    <property type="match status" value="1"/>
</dbReference>
<dbReference type="Gene3D" id="3.90.76.10">
    <property type="entry name" value="Dipeptide-binding Protein, Domain 1"/>
    <property type="match status" value="1"/>
</dbReference>
<dbReference type="GO" id="GO:0043190">
    <property type="term" value="C:ATP-binding cassette (ABC) transporter complex"/>
    <property type="evidence" value="ECO:0007669"/>
    <property type="project" value="InterPro"/>
</dbReference>
<evidence type="ECO:0000256" key="3">
    <source>
        <dbReference type="ARBA" id="ARBA00022448"/>
    </source>
</evidence>
<dbReference type="InterPro" id="IPR023765">
    <property type="entry name" value="SBP_5_CS"/>
</dbReference>
<keyword evidence="4 5" id="KW-0732">Signal</keyword>
<evidence type="ECO:0000313" key="7">
    <source>
        <dbReference type="EMBL" id="SBW10884.1"/>
    </source>
</evidence>
<dbReference type="PANTHER" id="PTHR30290">
    <property type="entry name" value="PERIPLASMIC BINDING COMPONENT OF ABC TRANSPORTER"/>
    <property type="match status" value="1"/>
</dbReference>
<dbReference type="AlphaFoldDB" id="A0A212KGM2"/>
<comment type="subcellular location">
    <subcellularLocation>
        <location evidence="1">Periplasm</location>
    </subcellularLocation>
</comment>
<dbReference type="SUPFAM" id="SSF53850">
    <property type="entry name" value="Periplasmic binding protein-like II"/>
    <property type="match status" value="1"/>
</dbReference>
<accession>A0A212KGM2</accession>
<dbReference type="InterPro" id="IPR030678">
    <property type="entry name" value="Peptide/Ni-bd"/>
</dbReference>
<dbReference type="CDD" id="cd08498">
    <property type="entry name" value="PBP2_NikA_DppA_OppA_like_2"/>
    <property type="match status" value="1"/>
</dbReference>
<evidence type="ECO:0000259" key="6">
    <source>
        <dbReference type="Pfam" id="PF00496"/>
    </source>
</evidence>
<dbReference type="GO" id="GO:0030288">
    <property type="term" value="C:outer membrane-bounded periplasmic space"/>
    <property type="evidence" value="ECO:0007669"/>
    <property type="project" value="UniProtKB-ARBA"/>
</dbReference>
<sequence length="534" mass="58088">MRNLLIGTTALMMGLAATAANAADLRIGLSAEPSALDPHYHNLVPNNAMAKHAFNTLVEQDENQRLEPGLATSWKAVDDTTWEFKLRKGVKFHDGTPFTAKDVMFSLCRVPKVPNSPSAFTIYMKAIESMEAPDDTTVVMKTATPYPLLPTDISTIQIVAANTGKVTGPIVFKKDGCEGIESYPSTEDFNSGKAMNGTGPFKFKEFVKGDRIVMVRNPDYWGEKAAWDTVTFKPILADGPRVAALLAGDVDFIENPPSQDLPRLRQDKSVRIVDGLSNRVIYIALNSGPKVHPGIKGADKNPLADPKVRKALSLAIDRKAIDAKIMNGQAEPAGQLISPGLFGHNPKIPVDAYDPKGAQKLLAEAGFPKGFEITLGSPNDRYMNDEKVTQAVAQYWTRIGVKTNVDAVTASVFFSRRGKQEFAAYLAGWGAGTGEASSPLKSLVACRDKEKGYGTTNYAEYCNKQMDATLDQALATIDDAKREALLQKAMAEVMADTGMIPVHFEKTPWAMKAGLTYKARVDQQTMAQDVRPAK</sequence>
<dbReference type="Gene3D" id="3.10.105.10">
    <property type="entry name" value="Dipeptide-binding Protein, Domain 3"/>
    <property type="match status" value="1"/>
</dbReference>
<evidence type="ECO:0000256" key="5">
    <source>
        <dbReference type="SAM" id="SignalP"/>
    </source>
</evidence>
<reference evidence="7" key="1">
    <citation type="submission" date="2016-04" db="EMBL/GenBank/DDBJ databases">
        <authorList>
            <person name="Evans L.H."/>
            <person name="Alamgir A."/>
            <person name="Owens N."/>
            <person name="Weber N.D."/>
            <person name="Virtaneva K."/>
            <person name="Barbian K."/>
            <person name="Babar A."/>
            <person name="Rosenke K."/>
        </authorList>
    </citation>
    <scope>NUCLEOTIDE SEQUENCE</scope>
    <source>
        <strain evidence="7">86</strain>
    </source>
</reference>
<feature type="chain" id="PRO_5013278997" evidence="5">
    <location>
        <begin position="23"/>
        <end position="534"/>
    </location>
</feature>
<dbReference type="GO" id="GO:1904680">
    <property type="term" value="F:peptide transmembrane transporter activity"/>
    <property type="evidence" value="ECO:0007669"/>
    <property type="project" value="TreeGrafter"/>
</dbReference>
<keyword evidence="3" id="KW-0813">Transport</keyword>
<evidence type="ECO:0000256" key="2">
    <source>
        <dbReference type="ARBA" id="ARBA00005695"/>
    </source>
</evidence>
<dbReference type="Pfam" id="PF00496">
    <property type="entry name" value="SBP_bac_5"/>
    <property type="match status" value="1"/>
</dbReference>
<evidence type="ECO:0000256" key="1">
    <source>
        <dbReference type="ARBA" id="ARBA00004418"/>
    </source>
</evidence>
<dbReference type="PIRSF" id="PIRSF002741">
    <property type="entry name" value="MppA"/>
    <property type="match status" value="1"/>
</dbReference>
<dbReference type="InterPro" id="IPR039424">
    <property type="entry name" value="SBP_5"/>
</dbReference>
<dbReference type="Gene3D" id="3.40.190.10">
    <property type="entry name" value="Periplasmic binding protein-like II"/>
    <property type="match status" value="1"/>
</dbReference>
<feature type="signal peptide" evidence="5">
    <location>
        <begin position="1"/>
        <end position="22"/>
    </location>
</feature>
<dbReference type="InterPro" id="IPR000914">
    <property type="entry name" value="SBP_5_dom"/>
</dbReference>
<dbReference type="GO" id="GO:0015833">
    <property type="term" value="P:peptide transport"/>
    <property type="evidence" value="ECO:0007669"/>
    <property type="project" value="TreeGrafter"/>
</dbReference>
<protein>
    <submittedName>
        <fullName evidence="7">Putative oligopeptide ABC transporter (Substrate-binding protein)</fullName>
    </submittedName>
</protein>
<dbReference type="PANTHER" id="PTHR30290:SF9">
    <property type="entry name" value="OLIGOPEPTIDE-BINDING PROTEIN APPA"/>
    <property type="match status" value="1"/>
</dbReference>
<dbReference type="EMBL" id="FLUO01000002">
    <property type="protein sequence ID" value="SBW10884.1"/>
    <property type="molecule type" value="Genomic_DNA"/>
</dbReference>
<organism evidence="7">
    <name type="scientific">uncultured Alphaproteobacteria bacterium</name>
    <dbReference type="NCBI Taxonomy" id="91750"/>
    <lineage>
        <taxon>Bacteria</taxon>
        <taxon>Pseudomonadati</taxon>
        <taxon>Pseudomonadota</taxon>
        <taxon>Alphaproteobacteria</taxon>
        <taxon>environmental samples</taxon>
    </lineage>
</organism>
<gene>
    <name evidence="7" type="ORF">KL86APRO_20011</name>
</gene>
<name>A0A212KGM2_9PROT</name>
<comment type="similarity">
    <text evidence="2">Belongs to the bacterial solute-binding protein 5 family.</text>
</comment>
<feature type="domain" description="Solute-binding protein family 5" evidence="6">
    <location>
        <begin position="66"/>
        <end position="449"/>
    </location>
</feature>
<proteinExistence type="inferred from homology"/>
<evidence type="ECO:0000256" key="4">
    <source>
        <dbReference type="ARBA" id="ARBA00022729"/>
    </source>
</evidence>